<evidence type="ECO:0000313" key="5">
    <source>
        <dbReference type="Proteomes" id="UP000299102"/>
    </source>
</evidence>
<dbReference type="InterPro" id="IPR007889">
    <property type="entry name" value="HTH_Psq"/>
</dbReference>
<keyword evidence="2" id="KW-0539">Nucleus</keyword>
<dbReference type="Gene3D" id="1.10.10.60">
    <property type="entry name" value="Homeodomain-like"/>
    <property type="match status" value="1"/>
</dbReference>
<dbReference type="GO" id="GO:0005634">
    <property type="term" value="C:nucleus"/>
    <property type="evidence" value="ECO:0007669"/>
    <property type="project" value="UniProtKB-SubCell"/>
</dbReference>
<evidence type="ECO:0000256" key="1">
    <source>
        <dbReference type="ARBA" id="ARBA00004123"/>
    </source>
</evidence>
<proteinExistence type="predicted"/>
<sequence length="156" mass="17476">MASKRKRVVLSLADKLKIIEQLDKGVTGKKLSEIYGVGQATISDIKNSKSTLLNFVSVLENEDGSSSRKTMKTATNKNLEDAVFKWFCSNVLWESDFRHGVRELDLAGEKLSADSAAAENFIEKFKTASESYDPSLFIMPMKLALFGKHYQNHFGF</sequence>
<dbReference type="STRING" id="151549.A0A4C1UUL0"/>
<dbReference type="Pfam" id="PF04218">
    <property type="entry name" value="CENP-B_N"/>
    <property type="match status" value="1"/>
</dbReference>
<dbReference type="OrthoDB" id="125347at2759"/>
<evidence type="ECO:0000259" key="3">
    <source>
        <dbReference type="PROSITE" id="PS50960"/>
    </source>
</evidence>
<reference evidence="4 5" key="1">
    <citation type="journal article" date="2019" name="Commun. Biol.">
        <title>The bagworm genome reveals a unique fibroin gene that provides high tensile strength.</title>
        <authorList>
            <person name="Kono N."/>
            <person name="Nakamura H."/>
            <person name="Ohtoshi R."/>
            <person name="Tomita M."/>
            <person name="Numata K."/>
            <person name="Arakawa K."/>
        </authorList>
    </citation>
    <scope>NUCLEOTIDE SEQUENCE [LARGE SCALE GENOMIC DNA]</scope>
</reference>
<dbReference type="SUPFAM" id="SSF46689">
    <property type="entry name" value="Homeodomain-like"/>
    <property type="match status" value="1"/>
</dbReference>
<dbReference type="AlphaFoldDB" id="A0A4C1UUL0"/>
<evidence type="ECO:0000256" key="2">
    <source>
        <dbReference type="PROSITE-ProRule" id="PRU00320"/>
    </source>
</evidence>
<feature type="domain" description="HTH psq-type" evidence="3">
    <location>
        <begin position="1"/>
        <end position="52"/>
    </location>
</feature>
<comment type="subcellular location">
    <subcellularLocation>
        <location evidence="1 2">Nucleus</location>
    </subcellularLocation>
</comment>
<accession>A0A4C1UUL0</accession>
<gene>
    <name evidence="4" type="primary">TIGD2</name>
    <name evidence="4" type="ORF">EVAR_18400_1</name>
</gene>
<keyword evidence="5" id="KW-1185">Reference proteome</keyword>
<dbReference type="PROSITE" id="PS50960">
    <property type="entry name" value="HTH_PSQ"/>
    <property type="match status" value="1"/>
</dbReference>
<dbReference type="Proteomes" id="UP000299102">
    <property type="component" value="Unassembled WGS sequence"/>
</dbReference>
<dbReference type="GO" id="GO:0003677">
    <property type="term" value="F:DNA binding"/>
    <property type="evidence" value="ECO:0007669"/>
    <property type="project" value="UniProtKB-UniRule"/>
</dbReference>
<evidence type="ECO:0000313" key="4">
    <source>
        <dbReference type="EMBL" id="GBP29920.1"/>
    </source>
</evidence>
<keyword evidence="2" id="KW-0238">DNA-binding</keyword>
<dbReference type="EMBL" id="BGZK01000226">
    <property type="protein sequence ID" value="GBP29920.1"/>
    <property type="molecule type" value="Genomic_DNA"/>
</dbReference>
<organism evidence="4 5">
    <name type="scientific">Eumeta variegata</name>
    <name type="common">Bagworm moth</name>
    <name type="synonym">Eumeta japonica</name>
    <dbReference type="NCBI Taxonomy" id="151549"/>
    <lineage>
        <taxon>Eukaryota</taxon>
        <taxon>Metazoa</taxon>
        <taxon>Ecdysozoa</taxon>
        <taxon>Arthropoda</taxon>
        <taxon>Hexapoda</taxon>
        <taxon>Insecta</taxon>
        <taxon>Pterygota</taxon>
        <taxon>Neoptera</taxon>
        <taxon>Endopterygota</taxon>
        <taxon>Lepidoptera</taxon>
        <taxon>Glossata</taxon>
        <taxon>Ditrysia</taxon>
        <taxon>Tineoidea</taxon>
        <taxon>Psychidae</taxon>
        <taxon>Oiketicinae</taxon>
        <taxon>Eumeta</taxon>
    </lineage>
</organism>
<feature type="DNA-binding region" description="H-T-H motif" evidence="2">
    <location>
        <begin position="28"/>
        <end position="48"/>
    </location>
</feature>
<dbReference type="InterPro" id="IPR009057">
    <property type="entry name" value="Homeodomain-like_sf"/>
</dbReference>
<name>A0A4C1UUL0_EUMVA</name>
<protein>
    <submittedName>
        <fullName evidence="4">Tigger transposable element-derived protein 2</fullName>
    </submittedName>
</protein>
<comment type="caution">
    <text evidence="4">The sequence shown here is derived from an EMBL/GenBank/DDBJ whole genome shotgun (WGS) entry which is preliminary data.</text>
</comment>